<name>A0A2S2CQC6_9PROT</name>
<dbReference type="KEGG" id="azz:DEW08_10845"/>
<evidence type="ECO:0008006" key="3">
    <source>
        <dbReference type="Google" id="ProtNLM"/>
    </source>
</evidence>
<evidence type="ECO:0000313" key="1">
    <source>
        <dbReference type="EMBL" id="AWK86668.1"/>
    </source>
</evidence>
<reference evidence="2" key="1">
    <citation type="submission" date="2018-05" db="EMBL/GenBank/DDBJ databases">
        <title>Azospirillum thermophila sp. nov., a novel isolated from hot spring.</title>
        <authorList>
            <person name="Zhao Z."/>
        </authorList>
    </citation>
    <scope>NUCLEOTIDE SEQUENCE [LARGE SCALE GENOMIC DNA]</scope>
    <source>
        <strain evidence="2">CFH 70021</strain>
    </source>
</reference>
<dbReference type="OrthoDB" id="7302553at2"/>
<sequence>MTYACEAGPLIVYGIRCTTAATGKPMVPVNLSVGMMGIGFGRTPKGMTGPNGQFYWPSNPFLYASTGSQPLYPAYLLSSRGGAGGGYITLGVTGEQFTAAPLNGTLVDLTSASPTPVATAPFPNTPGSTCSCSCTPPQGNWPAPPPQRSYYETAAATIAISTLNNGQPMPATILMDTGVTGMMMSIAGIDKWAEQLGNATITIGVPAAGGTAMSYSFSLGPVTGSGGYPVEQSSSPAAPTDFTPIGASGGSFVNTGINVLQEYDYYFDGLQGKIGFASIRS</sequence>
<proteinExistence type="predicted"/>
<keyword evidence="2" id="KW-1185">Reference proteome</keyword>
<protein>
    <recommendedName>
        <fullName evidence="3">Peptidase A1 domain-containing protein</fullName>
    </recommendedName>
</protein>
<dbReference type="EMBL" id="CP029353">
    <property type="protein sequence ID" value="AWK86668.1"/>
    <property type="molecule type" value="Genomic_DNA"/>
</dbReference>
<organism evidence="1 2">
    <name type="scientific">Azospirillum thermophilum</name>
    <dbReference type="NCBI Taxonomy" id="2202148"/>
    <lineage>
        <taxon>Bacteria</taxon>
        <taxon>Pseudomonadati</taxon>
        <taxon>Pseudomonadota</taxon>
        <taxon>Alphaproteobacteria</taxon>
        <taxon>Rhodospirillales</taxon>
        <taxon>Azospirillaceae</taxon>
        <taxon>Azospirillum</taxon>
    </lineage>
</organism>
<accession>A0A2S2CQC6</accession>
<dbReference type="RefSeq" id="WP_109327023.1">
    <property type="nucleotide sequence ID" value="NZ_CP029353.1"/>
</dbReference>
<dbReference type="AlphaFoldDB" id="A0A2S2CQC6"/>
<gene>
    <name evidence="1" type="ORF">DEW08_10845</name>
</gene>
<evidence type="ECO:0000313" key="2">
    <source>
        <dbReference type="Proteomes" id="UP000245629"/>
    </source>
</evidence>
<dbReference type="Proteomes" id="UP000245629">
    <property type="component" value="Chromosome 2"/>
</dbReference>